<evidence type="ECO:0000313" key="20">
    <source>
        <dbReference type="Proteomes" id="UP000001449"/>
    </source>
</evidence>
<gene>
    <name evidence="19" type="ORF">THAPSDRAFT_25753</name>
</gene>
<dbReference type="Pfam" id="PF02879">
    <property type="entry name" value="PGM_PMM_II"/>
    <property type="match status" value="1"/>
</dbReference>
<evidence type="ECO:0000256" key="10">
    <source>
        <dbReference type="ARBA" id="ARBA00023235"/>
    </source>
</evidence>
<dbReference type="EC" id="5.4.2.7" evidence="14"/>
<evidence type="ECO:0000256" key="9">
    <source>
        <dbReference type="ARBA" id="ARBA00022842"/>
    </source>
</evidence>
<dbReference type="FunFam" id="3.40.120.10:FF:000035">
    <property type="entry name" value="Pgm3p"/>
    <property type="match status" value="1"/>
</dbReference>
<keyword evidence="10" id="KW-0413">Isomerase</keyword>
<dbReference type="PaxDb" id="35128-Thaps25753"/>
<accession>B8CFR2</accession>
<dbReference type="Pfam" id="PF02880">
    <property type="entry name" value="PGM_PMM_III"/>
    <property type="match status" value="1"/>
</dbReference>
<dbReference type="GO" id="GO:0046872">
    <property type="term" value="F:metal ion binding"/>
    <property type="evidence" value="ECO:0007669"/>
    <property type="project" value="UniProtKB-KW"/>
</dbReference>
<evidence type="ECO:0000259" key="17">
    <source>
        <dbReference type="Pfam" id="PF02879"/>
    </source>
</evidence>
<dbReference type="GO" id="GO:0005737">
    <property type="term" value="C:cytoplasm"/>
    <property type="evidence" value="ECO:0007669"/>
    <property type="project" value="UniProtKB-SubCell"/>
</dbReference>
<dbReference type="EMBL" id="CM000653">
    <property type="protein sequence ID" value="EED87674.1"/>
    <property type="molecule type" value="Genomic_DNA"/>
</dbReference>
<dbReference type="InterPro" id="IPR005844">
    <property type="entry name" value="A-D-PHexomutase_a/b/a-I"/>
</dbReference>
<evidence type="ECO:0000256" key="15">
    <source>
        <dbReference type="SAM" id="SignalP"/>
    </source>
</evidence>
<proteinExistence type="inferred from homology"/>
<dbReference type="KEGG" id="tps:THAPSDRAFT_25753"/>
<dbReference type="HOGENOM" id="CLU_016950_6_0_1"/>
<dbReference type="InterPro" id="IPR005845">
    <property type="entry name" value="A-D-PHexomutase_a/b/a-II"/>
</dbReference>
<dbReference type="RefSeq" id="XP_002294894.1">
    <property type="nucleotide sequence ID" value="XM_002294858.1"/>
</dbReference>
<keyword evidence="12" id="KW-0119">Carbohydrate metabolism</keyword>
<evidence type="ECO:0000259" key="16">
    <source>
        <dbReference type="Pfam" id="PF02878"/>
    </source>
</evidence>
<dbReference type="AlphaFoldDB" id="B8CFR2"/>
<keyword evidence="7" id="KW-0597">Phosphoprotein</keyword>
<feature type="domain" description="Alpha-D-phosphohexomutase alpha/beta/alpha" evidence="16">
    <location>
        <begin position="138"/>
        <end position="254"/>
    </location>
</feature>
<feature type="domain" description="Alpha-D-phosphohexomutase alpha/beta/alpha" evidence="18">
    <location>
        <begin position="414"/>
        <end position="516"/>
    </location>
</feature>
<reference evidence="19 20" key="2">
    <citation type="journal article" date="2008" name="Nature">
        <title>The Phaeodactylum genome reveals the evolutionary history of diatom genomes.</title>
        <authorList>
            <person name="Bowler C."/>
            <person name="Allen A.E."/>
            <person name="Badger J.H."/>
            <person name="Grimwood J."/>
            <person name="Jabbari K."/>
            <person name="Kuo A."/>
            <person name="Maheswari U."/>
            <person name="Martens C."/>
            <person name="Maumus F."/>
            <person name="Otillar R.P."/>
            <person name="Rayko E."/>
            <person name="Salamov A."/>
            <person name="Vandepoele K."/>
            <person name="Beszteri B."/>
            <person name="Gruber A."/>
            <person name="Heijde M."/>
            <person name="Katinka M."/>
            <person name="Mock T."/>
            <person name="Valentin K."/>
            <person name="Verret F."/>
            <person name="Berges J.A."/>
            <person name="Brownlee C."/>
            <person name="Cadoret J.P."/>
            <person name="Chiovitti A."/>
            <person name="Choi C.J."/>
            <person name="Coesel S."/>
            <person name="De Martino A."/>
            <person name="Detter J.C."/>
            <person name="Durkin C."/>
            <person name="Falciatore A."/>
            <person name="Fournet J."/>
            <person name="Haruta M."/>
            <person name="Huysman M.J."/>
            <person name="Jenkins B.D."/>
            <person name="Jiroutova K."/>
            <person name="Jorgensen R.E."/>
            <person name="Joubert Y."/>
            <person name="Kaplan A."/>
            <person name="Kroger N."/>
            <person name="Kroth P.G."/>
            <person name="La Roche J."/>
            <person name="Lindquist E."/>
            <person name="Lommer M."/>
            <person name="Martin-Jezequel V."/>
            <person name="Lopez P.J."/>
            <person name="Lucas S."/>
            <person name="Mangogna M."/>
            <person name="McGinnis K."/>
            <person name="Medlin L.K."/>
            <person name="Montsant A."/>
            <person name="Oudot-Le Secq M.P."/>
            <person name="Napoli C."/>
            <person name="Obornik M."/>
            <person name="Parker M.S."/>
            <person name="Petit J.L."/>
            <person name="Porcel B.M."/>
            <person name="Poulsen N."/>
            <person name="Robison M."/>
            <person name="Rychlewski L."/>
            <person name="Rynearson T.A."/>
            <person name="Schmutz J."/>
            <person name="Shapiro H."/>
            <person name="Siaut M."/>
            <person name="Stanley M."/>
            <person name="Sussman M.R."/>
            <person name="Taylor A.R."/>
            <person name="Vardi A."/>
            <person name="von Dassow P."/>
            <person name="Vyverman W."/>
            <person name="Willis A."/>
            <person name="Wyrwicz L.S."/>
            <person name="Rokhsar D.S."/>
            <person name="Weissenbach J."/>
            <person name="Armbrust E.V."/>
            <person name="Green B.R."/>
            <person name="Van de Peer Y."/>
            <person name="Grigoriev I.V."/>
        </authorList>
    </citation>
    <scope>NUCLEOTIDE SEQUENCE [LARGE SCALE GENOMIC DNA]</scope>
    <source>
        <strain evidence="19 20">CCMP1335</strain>
    </source>
</reference>
<dbReference type="GO" id="GO:0005634">
    <property type="term" value="C:nucleus"/>
    <property type="evidence" value="ECO:0007669"/>
    <property type="project" value="UniProtKB-SubCell"/>
</dbReference>
<evidence type="ECO:0000256" key="5">
    <source>
        <dbReference type="ARBA" id="ARBA00022490"/>
    </source>
</evidence>
<sequence length="640" mass="68363">MMGFHPAAPLFLLATTLGVLSTSSSAFVHSPIICQHIYILRSQYTGILRASSSPIESPAASTDVAAKNFKFDASSNPTEIDASNTPPSLQTILTGIAELKSGSDLRGTYASHKHSGGTIANVSHLIKSVKNDGRGAALTPFACHCFGVAFARKLINDQGGIVGDGELTICIGRDPRPHGERLADAFARGAESVDGVKVVYTGLATTPSMFEFCRSDKCDAAVMVTASHLPEDKNGLKFFSKDGGLGKSDIDELILLAQTEAREWYDLGIVPPSSGNAGVLCSELVDFMPFYKDTLKQAILREVGNSSETPLSGLNIVVNPGNGAGCFFNDLLRDLGANVEYSLHLNPDGTFPETSGVPNPEKKVFVGETTRACEASNADIGVMFDTDADRAGFVLPRIIDTNGVKSGYEPLNRNRLIALLSVIFSTSSPGCTIVTDSTTSEGLNMFLEKTLGLKHFRFLRGYANVIGKAQELTNSGEANAEVAIETSGHCAMKENGYIDDGTYSAVKIIGLLARTVASGKGSLLDLIADLNELPFDEEYRLKITDGSLATTSSIFQQLSQKLKDKCNTEQAWTLDEQNLEGVRVRLSSGGFFMIRQSLHDPVISLQVESISGKEAGNVVLEPLLQLFSDHASVLDASALE</sequence>
<protein>
    <recommendedName>
        <fullName evidence="14">phosphopentomutase</fullName>
        <ecNumber evidence="14">5.4.2.7</ecNumber>
    </recommendedName>
</protein>
<feature type="chain" id="PRO_5002866606" description="phosphopentomutase" evidence="15">
    <location>
        <begin position="27"/>
        <end position="640"/>
    </location>
</feature>
<dbReference type="SUPFAM" id="SSF53738">
    <property type="entry name" value="Phosphoglucomutase, first 3 domains"/>
    <property type="match status" value="3"/>
</dbReference>
<keyword evidence="15" id="KW-0732">Signal</keyword>
<feature type="signal peptide" evidence="15">
    <location>
        <begin position="1"/>
        <end position="26"/>
    </location>
</feature>
<comment type="catalytic activity">
    <reaction evidence="13">
        <text>alpha-D-ribose 1-phosphate = D-ribose 5-phosphate</text>
        <dbReference type="Rhea" id="RHEA:18793"/>
        <dbReference type="ChEBI" id="CHEBI:57720"/>
        <dbReference type="ChEBI" id="CHEBI:78346"/>
        <dbReference type="EC" id="5.4.2.7"/>
    </reaction>
</comment>
<evidence type="ECO:0000256" key="14">
    <source>
        <dbReference type="ARBA" id="ARBA00066543"/>
    </source>
</evidence>
<evidence type="ECO:0000256" key="3">
    <source>
        <dbReference type="ARBA" id="ARBA00004496"/>
    </source>
</evidence>
<evidence type="ECO:0000256" key="1">
    <source>
        <dbReference type="ARBA" id="ARBA00001946"/>
    </source>
</evidence>
<organism evidence="19 20">
    <name type="scientific">Thalassiosira pseudonana</name>
    <name type="common">Marine diatom</name>
    <name type="synonym">Cyclotella nana</name>
    <dbReference type="NCBI Taxonomy" id="35128"/>
    <lineage>
        <taxon>Eukaryota</taxon>
        <taxon>Sar</taxon>
        <taxon>Stramenopiles</taxon>
        <taxon>Ochrophyta</taxon>
        <taxon>Bacillariophyta</taxon>
        <taxon>Coscinodiscophyceae</taxon>
        <taxon>Thalassiosirophycidae</taxon>
        <taxon>Thalassiosirales</taxon>
        <taxon>Thalassiosiraceae</taxon>
        <taxon>Thalassiosira</taxon>
    </lineage>
</organism>
<dbReference type="InterPro" id="IPR005846">
    <property type="entry name" value="A-D-PHexomutase_a/b/a-III"/>
</dbReference>
<dbReference type="GO" id="GO:0006006">
    <property type="term" value="P:glucose metabolic process"/>
    <property type="evidence" value="ECO:0007669"/>
    <property type="project" value="UniProtKB-KW"/>
</dbReference>
<comment type="subcellular location">
    <subcellularLocation>
        <location evidence="3">Cytoplasm</location>
    </subcellularLocation>
    <subcellularLocation>
        <location evidence="2">Nucleus</location>
    </subcellularLocation>
</comment>
<evidence type="ECO:0000256" key="6">
    <source>
        <dbReference type="ARBA" id="ARBA00022526"/>
    </source>
</evidence>
<dbReference type="eggNOG" id="KOG1220">
    <property type="taxonomic scope" value="Eukaryota"/>
</dbReference>
<dbReference type="InterPro" id="IPR050060">
    <property type="entry name" value="Phosphoglucosamine_mutase"/>
</dbReference>
<dbReference type="PANTHER" id="PTHR42946">
    <property type="entry name" value="PHOSPHOHEXOSE MUTASE"/>
    <property type="match status" value="1"/>
</dbReference>
<dbReference type="FunFam" id="3.40.120.10:FF:000037">
    <property type="entry name" value="Pgm3p"/>
    <property type="match status" value="1"/>
</dbReference>
<evidence type="ECO:0000256" key="8">
    <source>
        <dbReference type="ARBA" id="ARBA00022723"/>
    </source>
</evidence>
<dbReference type="Pfam" id="PF02878">
    <property type="entry name" value="PGM_PMM_I"/>
    <property type="match status" value="1"/>
</dbReference>
<comment type="cofactor">
    <cofactor evidence="1">
        <name>Mg(2+)</name>
        <dbReference type="ChEBI" id="CHEBI:18420"/>
    </cofactor>
</comment>
<dbReference type="STRING" id="35128.B8CFR2"/>
<dbReference type="Gene3D" id="3.40.120.10">
    <property type="entry name" value="Alpha-D-Glucose-1,6-Bisphosphate, subunit A, domain 3"/>
    <property type="match status" value="3"/>
</dbReference>
<evidence type="ECO:0000256" key="12">
    <source>
        <dbReference type="ARBA" id="ARBA00023277"/>
    </source>
</evidence>
<dbReference type="InParanoid" id="B8CFR2"/>
<evidence type="ECO:0000256" key="7">
    <source>
        <dbReference type="ARBA" id="ARBA00022553"/>
    </source>
</evidence>
<dbReference type="InterPro" id="IPR016055">
    <property type="entry name" value="A-D-PHexomutase_a/b/a-I/II/III"/>
</dbReference>
<keyword evidence="5" id="KW-0963">Cytoplasm</keyword>
<dbReference type="InterPro" id="IPR005841">
    <property type="entry name" value="Alpha-D-phosphohexomutase_SF"/>
</dbReference>
<keyword evidence="8" id="KW-0479">Metal-binding</keyword>
<keyword evidence="9" id="KW-0460">Magnesium</keyword>
<name>B8CFR2_THAPS</name>
<evidence type="ECO:0000256" key="4">
    <source>
        <dbReference type="ARBA" id="ARBA00010231"/>
    </source>
</evidence>
<comment type="similarity">
    <text evidence="4">Belongs to the phosphohexose mutase family.</text>
</comment>
<dbReference type="GO" id="GO:0008973">
    <property type="term" value="F:phosphopentomutase activity"/>
    <property type="evidence" value="ECO:0007669"/>
    <property type="project" value="UniProtKB-EC"/>
</dbReference>
<feature type="domain" description="Alpha-D-phosphohexomutase alpha/beta/alpha" evidence="17">
    <location>
        <begin position="304"/>
        <end position="394"/>
    </location>
</feature>
<keyword evidence="20" id="KW-1185">Reference proteome</keyword>
<evidence type="ECO:0000313" key="19">
    <source>
        <dbReference type="EMBL" id="EED87674.1"/>
    </source>
</evidence>
<dbReference type="Proteomes" id="UP000001449">
    <property type="component" value="Chromosome 22"/>
</dbReference>
<dbReference type="PANTHER" id="PTHR42946:SF1">
    <property type="entry name" value="PHOSPHOGLUCOMUTASE (ALPHA-D-GLUCOSE-1,6-BISPHOSPHATE-DEPENDENT)"/>
    <property type="match status" value="1"/>
</dbReference>
<keyword evidence="6" id="KW-0313">Glucose metabolism</keyword>
<dbReference type="GO" id="GO:0004615">
    <property type="term" value="F:phosphomannomutase activity"/>
    <property type="evidence" value="ECO:0000318"/>
    <property type="project" value="GO_Central"/>
</dbReference>
<evidence type="ECO:0000259" key="18">
    <source>
        <dbReference type="Pfam" id="PF02880"/>
    </source>
</evidence>
<dbReference type="GeneID" id="7443910"/>
<dbReference type="OMA" id="KMCRAGA"/>
<reference evidence="19 20" key="1">
    <citation type="journal article" date="2004" name="Science">
        <title>The genome of the diatom Thalassiosira pseudonana: ecology, evolution, and metabolism.</title>
        <authorList>
            <person name="Armbrust E.V."/>
            <person name="Berges J.A."/>
            <person name="Bowler C."/>
            <person name="Green B.R."/>
            <person name="Martinez D."/>
            <person name="Putnam N.H."/>
            <person name="Zhou S."/>
            <person name="Allen A.E."/>
            <person name="Apt K.E."/>
            <person name="Bechner M."/>
            <person name="Brzezinski M.A."/>
            <person name="Chaal B.K."/>
            <person name="Chiovitti A."/>
            <person name="Davis A.K."/>
            <person name="Demarest M.S."/>
            <person name="Detter J.C."/>
            <person name="Glavina T."/>
            <person name="Goodstein D."/>
            <person name="Hadi M.Z."/>
            <person name="Hellsten U."/>
            <person name="Hildebrand M."/>
            <person name="Jenkins B.D."/>
            <person name="Jurka J."/>
            <person name="Kapitonov V.V."/>
            <person name="Kroger N."/>
            <person name="Lau W.W."/>
            <person name="Lane T.W."/>
            <person name="Larimer F.W."/>
            <person name="Lippmeier J.C."/>
            <person name="Lucas S."/>
            <person name="Medina M."/>
            <person name="Montsant A."/>
            <person name="Obornik M."/>
            <person name="Parker M.S."/>
            <person name="Palenik B."/>
            <person name="Pazour G.J."/>
            <person name="Richardson P.M."/>
            <person name="Rynearson T.A."/>
            <person name="Saito M.A."/>
            <person name="Schwartz D.C."/>
            <person name="Thamatrakoln K."/>
            <person name="Valentin K."/>
            <person name="Vardi A."/>
            <person name="Wilkerson F.P."/>
            <person name="Rokhsar D.S."/>
        </authorList>
    </citation>
    <scope>NUCLEOTIDE SEQUENCE [LARGE SCALE GENOMIC DNA]</scope>
    <source>
        <strain evidence="19 20">CCMP1335</strain>
    </source>
</reference>
<dbReference type="PRINTS" id="PR00509">
    <property type="entry name" value="PGMPMM"/>
</dbReference>
<evidence type="ECO:0000256" key="11">
    <source>
        <dbReference type="ARBA" id="ARBA00023242"/>
    </source>
</evidence>
<evidence type="ECO:0000256" key="13">
    <source>
        <dbReference type="ARBA" id="ARBA00051394"/>
    </source>
</evidence>
<keyword evidence="11" id="KW-0539">Nucleus</keyword>
<evidence type="ECO:0000256" key="2">
    <source>
        <dbReference type="ARBA" id="ARBA00004123"/>
    </source>
</evidence>